<organism evidence="1 2">
    <name type="scientific">Oesophagostomum dentatum</name>
    <name type="common">Nodular worm</name>
    <dbReference type="NCBI Taxonomy" id="61180"/>
    <lineage>
        <taxon>Eukaryota</taxon>
        <taxon>Metazoa</taxon>
        <taxon>Ecdysozoa</taxon>
        <taxon>Nematoda</taxon>
        <taxon>Chromadorea</taxon>
        <taxon>Rhabditida</taxon>
        <taxon>Rhabditina</taxon>
        <taxon>Rhabditomorpha</taxon>
        <taxon>Strongyloidea</taxon>
        <taxon>Strongylidae</taxon>
        <taxon>Oesophagostomum</taxon>
    </lineage>
</organism>
<proteinExistence type="predicted"/>
<evidence type="ECO:0000313" key="2">
    <source>
        <dbReference type="Proteomes" id="UP000053660"/>
    </source>
</evidence>
<dbReference type="EMBL" id="KN550293">
    <property type="protein sequence ID" value="KHJ94532.1"/>
    <property type="molecule type" value="Genomic_DNA"/>
</dbReference>
<dbReference type="Gene3D" id="3.40.525.10">
    <property type="entry name" value="CRAL-TRIO lipid binding domain"/>
    <property type="match status" value="1"/>
</dbReference>
<dbReference type="OrthoDB" id="5847573at2759"/>
<dbReference type="PANTHER" id="PTHR47159">
    <property type="entry name" value="PROTEIN CBG07705-RELATED"/>
    <property type="match status" value="1"/>
</dbReference>
<dbReference type="AlphaFoldDB" id="A0A0B1TFD4"/>
<sequence>MTRIFSTSFGEPLSDTSKRYIKEVRSRLTQPISPTYDTDYNIYRFVMSAERAHRKEKDIIEAASNALNNHLRIRKALDLDYQPVKTLDENPIFQKRLMPKGDILDVPDKKNRLLWYIEYATIAVENIATALQSSLLCKYQFWQFEYMLRRVMEQVAFKNAILDILCVQKGREFLKVESL</sequence>
<reference evidence="1 2" key="1">
    <citation type="submission" date="2014-03" db="EMBL/GenBank/DDBJ databases">
        <title>Draft genome of the hookworm Oesophagostomum dentatum.</title>
        <authorList>
            <person name="Mitreva M."/>
        </authorList>
    </citation>
    <scope>NUCLEOTIDE SEQUENCE [LARGE SCALE GENOMIC DNA]</scope>
    <source>
        <strain evidence="1 2">OD-Hann</strain>
    </source>
</reference>
<dbReference type="InterPro" id="IPR036865">
    <property type="entry name" value="CRAL-TRIO_dom_sf"/>
</dbReference>
<evidence type="ECO:0000313" key="1">
    <source>
        <dbReference type="EMBL" id="KHJ94532.1"/>
    </source>
</evidence>
<protein>
    <submittedName>
        <fullName evidence="1">Uncharacterized protein</fullName>
    </submittedName>
</protein>
<gene>
    <name evidence="1" type="ORF">OESDEN_05532</name>
</gene>
<dbReference type="InterPro" id="IPR053302">
    <property type="entry name" value="CRAL-TRIO_domain"/>
</dbReference>
<keyword evidence="2" id="KW-1185">Reference proteome</keyword>
<accession>A0A0B1TFD4</accession>
<name>A0A0B1TFD4_OESDE</name>
<dbReference type="Proteomes" id="UP000053660">
    <property type="component" value="Unassembled WGS sequence"/>
</dbReference>
<dbReference type="PANTHER" id="PTHR47159:SF6">
    <property type="entry name" value="CRAL-TRIO DOMAIN-CONTAINING PROTEIN"/>
    <property type="match status" value="1"/>
</dbReference>